<dbReference type="EMBL" id="OCPC01000001">
    <property type="protein sequence ID" value="SOE16561.1"/>
    <property type="molecule type" value="Genomic_DNA"/>
</dbReference>
<dbReference type="OrthoDB" id="7339120at2"/>
<evidence type="ECO:0000313" key="9">
    <source>
        <dbReference type="EMBL" id="SOE16561.1"/>
    </source>
</evidence>
<comment type="subcellular location">
    <subcellularLocation>
        <location evidence="1 7">Cell inner membrane</location>
        <topology evidence="1 7">Multi-pass membrane protein</topology>
    </subcellularLocation>
</comment>
<keyword evidence="4 7" id="KW-0812">Transmembrane</keyword>
<evidence type="ECO:0000256" key="1">
    <source>
        <dbReference type="ARBA" id="ARBA00004429"/>
    </source>
</evidence>
<comment type="similarity">
    <text evidence="7">Belongs to the TRAP transporter large permease family.</text>
</comment>
<keyword evidence="3 7" id="KW-0997">Cell inner membrane</keyword>
<keyword evidence="7" id="KW-0813">Transport</keyword>
<feature type="transmembrane region" description="Helical" evidence="7">
    <location>
        <begin position="59"/>
        <end position="77"/>
    </location>
</feature>
<evidence type="ECO:0000256" key="3">
    <source>
        <dbReference type="ARBA" id="ARBA00022519"/>
    </source>
</evidence>
<comment type="subunit">
    <text evidence="7">The complex comprises the extracytoplasmic solute receptor protein and the two transmembrane proteins.</text>
</comment>
<feature type="transmembrane region" description="Helical" evidence="7">
    <location>
        <begin position="326"/>
        <end position="344"/>
    </location>
</feature>
<sequence>MTDAYLLPILMLVGLMAGIFTGYSVAFVLAGIGLIFAFFGDVPMLFLSLGVSRIYSGVLTNWLLIAIPLFVFMGLMLERSGVAQRLLRSLAALFRGMPGGYAFAVAIIGIVMAASTGIIGASVVLMGMMALPTMLKNGYDPKISTGLIAASGTLGILIPPSIMLIVLGDQMRVSVGDLFMAAVGPGLLLGSLYLAYLIFVALFQPSRMPASREQAGTDPLWKVVLDLTRDLLAPIILIVSVLGTIVTGVATPTESAAIGAAGAMILAMLSRQLDLAGFASALLDTTKTTAMIIFVMIGATIFSVIFRKLGGDQMIIDAFSVHGERPYLVLLTIMLLVFVLGFFLEWVEITLVVVPIVAPIVAALDFGLTPEQTLIWFAVALSVNLQTSFLTPPFGYALFYLRGIAPEGVGIGTIYRGIIPFVVLQLVGLATVILWPDITLWLPAYLSQ</sequence>
<proteinExistence type="inferred from homology"/>
<keyword evidence="2" id="KW-1003">Cell membrane</keyword>
<feature type="transmembrane region" description="Helical" evidence="7">
    <location>
        <begin position="147"/>
        <end position="167"/>
    </location>
</feature>
<feature type="transmembrane region" description="Helical" evidence="7">
    <location>
        <begin position="351"/>
        <end position="368"/>
    </location>
</feature>
<evidence type="ECO:0000259" key="8">
    <source>
        <dbReference type="Pfam" id="PF06808"/>
    </source>
</evidence>
<feature type="transmembrane region" description="Helical" evidence="7">
    <location>
        <begin position="413"/>
        <end position="435"/>
    </location>
</feature>
<evidence type="ECO:0000313" key="10">
    <source>
        <dbReference type="Proteomes" id="UP000219465"/>
    </source>
</evidence>
<feature type="domain" description="TRAP C4-dicarboxylate transport system permease DctM subunit" evidence="8">
    <location>
        <begin position="12"/>
        <end position="437"/>
    </location>
</feature>
<keyword evidence="5 7" id="KW-1133">Transmembrane helix</keyword>
<evidence type="ECO:0000256" key="6">
    <source>
        <dbReference type="ARBA" id="ARBA00023136"/>
    </source>
</evidence>
<dbReference type="NCBIfam" id="TIGR00786">
    <property type="entry name" value="dctM"/>
    <property type="match status" value="1"/>
</dbReference>
<comment type="function">
    <text evidence="7">Part of the tripartite ATP-independent periplasmic (TRAP) transport system.</text>
</comment>
<accession>A0A286I924</accession>
<keyword evidence="6 7" id="KW-0472">Membrane</keyword>
<feature type="transmembrane region" description="Helical" evidence="7">
    <location>
        <begin position="374"/>
        <end position="401"/>
    </location>
</feature>
<gene>
    <name evidence="9" type="ORF">SAMN05877838_1434</name>
</gene>
<evidence type="ECO:0000256" key="2">
    <source>
        <dbReference type="ARBA" id="ARBA00022475"/>
    </source>
</evidence>
<evidence type="ECO:0000256" key="5">
    <source>
        <dbReference type="ARBA" id="ARBA00022989"/>
    </source>
</evidence>
<feature type="transmembrane region" description="Helical" evidence="7">
    <location>
        <begin position="231"/>
        <end position="250"/>
    </location>
</feature>
<protein>
    <recommendedName>
        <fullName evidence="7">TRAP transporter large permease protein</fullName>
    </recommendedName>
</protein>
<dbReference type="RefSeq" id="WP_097106258.1">
    <property type="nucleotide sequence ID" value="NZ_OCPC01000001.1"/>
</dbReference>
<dbReference type="PANTHER" id="PTHR33362">
    <property type="entry name" value="SIALIC ACID TRAP TRANSPORTER PERMEASE PROTEIN SIAT-RELATED"/>
    <property type="match status" value="1"/>
</dbReference>
<feature type="transmembrane region" description="Helical" evidence="7">
    <location>
        <begin position="12"/>
        <end position="39"/>
    </location>
</feature>
<feature type="transmembrane region" description="Helical" evidence="7">
    <location>
        <begin position="179"/>
        <end position="203"/>
    </location>
</feature>
<dbReference type="AlphaFoldDB" id="A0A286I924"/>
<feature type="transmembrane region" description="Helical" evidence="7">
    <location>
        <begin position="288"/>
        <end position="306"/>
    </location>
</feature>
<dbReference type="PIRSF" id="PIRSF006066">
    <property type="entry name" value="HI0050"/>
    <property type="match status" value="1"/>
</dbReference>
<keyword evidence="10" id="KW-1185">Reference proteome</keyword>
<reference evidence="10" key="1">
    <citation type="submission" date="2017-08" db="EMBL/GenBank/DDBJ databases">
        <authorList>
            <person name="Varghese N."/>
            <person name="Submissions S."/>
        </authorList>
    </citation>
    <scope>NUCLEOTIDE SEQUENCE [LARGE SCALE GENOMIC DNA]</scope>
    <source>
        <strain evidence="10">KCTC 23107</strain>
    </source>
</reference>
<dbReference type="PANTHER" id="PTHR33362:SF7">
    <property type="entry name" value="SLL1103 PROTEIN"/>
    <property type="match status" value="1"/>
</dbReference>
<comment type="caution">
    <text evidence="7">Lacks conserved residue(s) required for the propagation of feature annotation.</text>
</comment>
<evidence type="ECO:0000256" key="4">
    <source>
        <dbReference type="ARBA" id="ARBA00022692"/>
    </source>
</evidence>
<evidence type="ECO:0000256" key="7">
    <source>
        <dbReference type="RuleBase" id="RU369079"/>
    </source>
</evidence>
<dbReference type="GO" id="GO:0022857">
    <property type="term" value="F:transmembrane transporter activity"/>
    <property type="evidence" value="ECO:0007669"/>
    <property type="project" value="UniProtKB-UniRule"/>
</dbReference>
<organism evidence="9 10">
    <name type="scientific">Hoeflea halophila</name>
    <dbReference type="NCBI Taxonomy" id="714899"/>
    <lineage>
        <taxon>Bacteria</taxon>
        <taxon>Pseudomonadati</taxon>
        <taxon>Pseudomonadota</taxon>
        <taxon>Alphaproteobacteria</taxon>
        <taxon>Hyphomicrobiales</taxon>
        <taxon>Rhizobiaceae</taxon>
        <taxon>Hoeflea</taxon>
    </lineage>
</organism>
<dbReference type="InterPro" id="IPR010656">
    <property type="entry name" value="DctM"/>
</dbReference>
<dbReference type="GO" id="GO:0005886">
    <property type="term" value="C:plasma membrane"/>
    <property type="evidence" value="ECO:0007669"/>
    <property type="project" value="UniProtKB-SubCell"/>
</dbReference>
<dbReference type="InterPro" id="IPR004681">
    <property type="entry name" value="TRAP_DctM"/>
</dbReference>
<dbReference type="Pfam" id="PF06808">
    <property type="entry name" value="DctM"/>
    <property type="match status" value="1"/>
</dbReference>
<dbReference type="Proteomes" id="UP000219465">
    <property type="component" value="Unassembled WGS sequence"/>
</dbReference>
<name>A0A286I924_9HYPH</name>